<dbReference type="EMBL" id="CM047583">
    <property type="protein sequence ID" value="KAI9914183.1"/>
    <property type="molecule type" value="Genomic_DNA"/>
</dbReference>
<reference evidence="1 2" key="1">
    <citation type="journal article" date="2022" name="bioRxiv">
        <title>The genome of the oomycete Peronosclerospora sorghi, a cosmopolitan pathogen of maize and sorghum, is inflated with dispersed pseudogenes.</title>
        <authorList>
            <person name="Fletcher K."/>
            <person name="Martin F."/>
            <person name="Isakeit T."/>
            <person name="Cavanaugh K."/>
            <person name="Magill C."/>
            <person name="Michelmore R."/>
        </authorList>
    </citation>
    <scope>NUCLEOTIDE SEQUENCE [LARGE SCALE GENOMIC DNA]</scope>
    <source>
        <strain evidence="1">P6</strain>
    </source>
</reference>
<gene>
    <name evidence="1" type="ORF">PsorP6_006177</name>
</gene>
<dbReference type="Proteomes" id="UP001163321">
    <property type="component" value="Chromosome 4"/>
</dbReference>
<organism evidence="1 2">
    <name type="scientific">Peronosclerospora sorghi</name>
    <dbReference type="NCBI Taxonomy" id="230839"/>
    <lineage>
        <taxon>Eukaryota</taxon>
        <taxon>Sar</taxon>
        <taxon>Stramenopiles</taxon>
        <taxon>Oomycota</taxon>
        <taxon>Peronosporomycetes</taxon>
        <taxon>Peronosporales</taxon>
        <taxon>Peronosporaceae</taxon>
        <taxon>Peronosclerospora</taxon>
    </lineage>
</organism>
<comment type="caution">
    <text evidence="1">The sequence shown here is derived from an EMBL/GenBank/DDBJ whole genome shotgun (WGS) entry which is preliminary data.</text>
</comment>
<evidence type="ECO:0000313" key="1">
    <source>
        <dbReference type="EMBL" id="KAI9914183.1"/>
    </source>
</evidence>
<sequence length="63" mass="6702">MALEESAGGGTDYAFIIYCNRVATTADWGVTATIGQSTDNTRRSAAGEGLGVFLVCIYRCFTK</sequence>
<protein>
    <submittedName>
        <fullName evidence="1">Uncharacterized protein</fullName>
    </submittedName>
</protein>
<accession>A0ACC0W5U6</accession>
<evidence type="ECO:0000313" key="2">
    <source>
        <dbReference type="Proteomes" id="UP001163321"/>
    </source>
</evidence>
<name>A0ACC0W5U6_9STRA</name>
<proteinExistence type="predicted"/>
<keyword evidence="2" id="KW-1185">Reference proteome</keyword>